<feature type="compositionally biased region" description="Low complexity" evidence="1">
    <location>
        <begin position="90"/>
        <end position="100"/>
    </location>
</feature>
<dbReference type="InterPro" id="IPR011320">
    <property type="entry name" value="RNase_H1_N"/>
</dbReference>
<organism evidence="3 4">
    <name type="scientific">Psilocybe cf. subviscida</name>
    <dbReference type="NCBI Taxonomy" id="2480587"/>
    <lineage>
        <taxon>Eukaryota</taxon>
        <taxon>Fungi</taxon>
        <taxon>Dikarya</taxon>
        <taxon>Basidiomycota</taxon>
        <taxon>Agaricomycotina</taxon>
        <taxon>Agaricomycetes</taxon>
        <taxon>Agaricomycetidae</taxon>
        <taxon>Agaricales</taxon>
        <taxon>Agaricineae</taxon>
        <taxon>Strophariaceae</taxon>
        <taxon>Psilocybe</taxon>
    </lineage>
</organism>
<sequence length="387" mass="41966">MAKRKWYVVTVGKDVGVFETWLEAAILVKGVPEAIFQGFPTEAEARLKFDQEYRKGNTKIVLETAPRSQRRVEREAPSTPPFEVFYSVESTASAPSTPSTRTRRGHTGSDQASTVYQSAPEWLPTPNNVRKGSSQPPTSQPKYAASPISRTASEPSATQRQLHFDALFEKHQRERVHGQGASHTRNGYGHAAVAAVGPDDFEARATSSPVSDRGHRVAPASRPLSTTRTESVRSTSPGTDSDSQPKIVVKTPSWLGQYPKGPKDSPSMASSSLLSPLASTNFPLNSAMGRSHTAPSTPRGRLAPSMMGSPSTHHYSHSPHYPGLSTAQSSVIDPRSPIDSHAKIPELTYVQPLSFSRPSPSNRTKELLSNAIIDTPPKSSLLLRSQV</sequence>
<reference evidence="3 4" key="1">
    <citation type="journal article" date="2020" name="ISME J.">
        <title>Uncovering the hidden diversity of litter-decomposition mechanisms in mushroom-forming fungi.</title>
        <authorList>
            <person name="Floudas D."/>
            <person name="Bentzer J."/>
            <person name="Ahren D."/>
            <person name="Johansson T."/>
            <person name="Persson P."/>
            <person name="Tunlid A."/>
        </authorList>
    </citation>
    <scope>NUCLEOTIDE SEQUENCE [LARGE SCALE GENOMIC DNA]</scope>
    <source>
        <strain evidence="3 4">CBS 101986</strain>
    </source>
</reference>
<proteinExistence type="predicted"/>
<evidence type="ECO:0000256" key="1">
    <source>
        <dbReference type="SAM" id="MobiDB-lite"/>
    </source>
</evidence>
<keyword evidence="4" id="KW-1185">Reference proteome</keyword>
<comment type="caution">
    <text evidence="3">The sequence shown here is derived from an EMBL/GenBank/DDBJ whole genome shotgun (WGS) entry which is preliminary data.</text>
</comment>
<feature type="region of interest" description="Disordered" evidence="1">
    <location>
        <begin position="87"/>
        <end position="159"/>
    </location>
</feature>
<dbReference type="EMBL" id="JAACJJ010000028">
    <property type="protein sequence ID" value="KAF5322557.1"/>
    <property type="molecule type" value="Genomic_DNA"/>
</dbReference>
<feature type="region of interest" description="Disordered" evidence="1">
    <location>
        <begin position="202"/>
        <end position="339"/>
    </location>
</feature>
<evidence type="ECO:0000259" key="2">
    <source>
        <dbReference type="Pfam" id="PF01693"/>
    </source>
</evidence>
<dbReference type="SUPFAM" id="SSF55658">
    <property type="entry name" value="L9 N-domain-like"/>
    <property type="match status" value="1"/>
</dbReference>
<feature type="compositionally biased region" description="Low complexity" evidence="1">
    <location>
        <begin position="265"/>
        <end position="279"/>
    </location>
</feature>
<dbReference type="InterPro" id="IPR009027">
    <property type="entry name" value="Ribosomal_bL9/RNase_H1_N"/>
</dbReference>
<evidence type="ECO:0000313" key="3">
    <source>
        <dbReference type="EMBL" id="KAF5322557.1"/>
    </source>
</evidence>
<feature type="compositionally biased region" description="Polar residues" evidence="1">
    <location>
        <begin position="125"/>
        <end position="141"/>
    </location>
</feature>
<dbReference type="AlphaFoldDB" id="A0A8H5F3U3"/>
<feature type="compositionally biased region" description="Low complexity" evidence="1">
    <location>
        <begin position="225"/>
        <end position="236"/>
    </location>
</feature>
<accession>A0A8H5F3U3</accession>
<dbReference type="InterPro" id="IPR037056">
    <property type="entry name" value="RNase_H1_N_sf"/>
</dbReference>
<evidence type="ECO:0000313" key="4">
    <source>
        <dbReference type="Proteomes" id="UP000567179"/>
    </source>
</evidence>
<feature type="domain" description="Ribonuclease H1 N-terminal" evidence="2">
    <location>
        <begin position="5"/>
        <end position="46"/>
    </location>
</feature>
<protein>
    <recommendedName>
        <fullName evidence="2">Ribonuclease H1 N-terminal domain-containing protein</fullName>
    </recommendedName>
</protein>
<dbReference type="Proteomes" id="UP000567179">
    <property type="component" value="Unassembled WGS sequence"/>
</dbReference>
<feature type="compositionally biased region" description="Polar residues" evidence="1">
    <location>
        <begin position="148"/>
        <end position="159"/>
    </location>
</feature>
<dbReference type="Gene3D" id="3.40.970.10">
    <property type="entry name" value="Ribonuclease H1, N-terminal domain"/>
    <property type="match status" value="1"/>
</dbReference>
<name>A0A8H5F3U3_9AGAR</name>
<feature type="compositionally biased region" description="Low complexity" evidence="1">
    <location>
        <begin position="309"/>
        <end position="322"/>
    </location>
</feature>
<dbReference type="OrthoDB" id="3270804at2759"/>
<dbReference type="Pfam" id="PF01693">
    <property type="entry name" value="Cauli_VI"/>
    <property type="match status" value="1"/>
</dbReference>
<gene>
    <name evidence="3" type="ORF">D9619_001771</name>
</gene>